<name>A0A1G7P3M4_9SPHI</name>
<comment type="subcellular location">
    <subcellularLocation>
        <location evidence="1">Membrane</location>
        <topology evidence="1">Multi-pass membrane protein</topology>
    </subcellularLocation>
</comment>
<feature type="transmembrane region" description="Helical" evidence="5">
    <location>
        <begin position="45"/>
        <end position="66"/>
    </location>
</feature>
<evidence type="ECO:0000256" key="4">
    <source>
        <dbReference type="ARBA" id="ARBA00023136"/>
    </source>
</evidence>
<feature type="transmembrane region" description="Helical" evidence="5">
    <location>
        <begin position="73"/>
        <end position="96"/>
    </location>
</feature>
<keyword evidence="4 5" id="KW-0472">Membrane</keyword>
<dbReference type="GO" id="GO:0030416">
    <property type="term" value="P:methylamine metabolic process"/>
    <property type="evidence" value="ECO:0007669"/>
    <property type="project" value="InterPro"/>
</dbReference>
<evidence type="ECO:0000256" key="5">
    <source>
        <dbReference type="SAM" id="Phobius"/>
    </source>
</evidence>
<evidence type="ECO:0000256" key="2">
    <source>
        <dbReference type="ARBA" id="ARBA00022692"/>
    </source>
</evidence>
<reference evidence="7 8" key="1">
    <citation type="submission" date="2016-10" db="EMBL/GenBank/DDBJ databases">
        <authorList>
            <person name="de Groot N.N."/>
        </authorList>
    </citation>
    <scope>NUCLEOTIDE SEQUENCE [LARGE SCALE GENOMIC DNA]</scope>
    <source>
        <strain evidence="7 8">47C3B</strain>
    </source>
</reference>
<feature type="domain" description="Methylamine utilisation protein MauE" evidence="6">
    <location>
        <begin position="4"/>
        <end position="131"/>
    </location>
</feature>
<evidence type="ECO:0000256" key="1">
    <source>
        <dbReference type="ARBA" id="ARBA00004141"/>
    </source>
</evidence>
<evidence type="ECO:0000256" key="3">
    <source>
        <dbReference type="ARBA" id="ARBA00022989"/>
    </source>
</evidence>
<keyword evidence="2 5" id="KW-0812">Transmembrane</keyword>
<evidence type="ECO:0000313" key="8">
    <source>
        <dbReference type="Proteomes" id="UP000199072"/>
    </source>
</evidence>
<evidence type="ECO:0000259" key="6">
    <source>
        <dbReference type="Pfam" id="PF07291"/>
    </source>
</evidence>
<dbReference type="GO" id="GO:0016020">
    <property type="term" value="C:membrane"/>
    <property type="evidence" value="ECO:0007669"/>
    <property type="project" value="UniProtKB-SubCell"/>
</dbReference>
<dbReference type="EMBL" id="FNAI01000034">
    <property type="protein sequence ID" value="SDF80831.1"/>
    <property type="molecule type" value="Genomic_DNA"/>
</dbReference>
<sequence>MRKEKILTVIVLLMAALFFYASIMKLIDIDRSRIEMMKQVFPRPVANILVWAIPVTEIIVAIVLLYPKTRIMGLFLALTLMFLFTGYIILVLAHYFRVVPCSCGGILEHMTYRTHIVFNIFFLLLSLSGIIIYYRERRVNHQTS</sequence>
<organism evidence="7 8">
    <name type="scientific">Mucilaginibacter pineti</name>
    <dbReference type="NCBI Taxonomy" id="1391627"/>
    <lineage>
        <taxon>Bacteria</taxon>
        <taxon>Pseudomonadati</taxon>
        <taxon>Bacteroidota</taxon>
        <taxon>Sphingobacteriia</taxon>
        <taxon>Sphingobacteriales</taxon>
        <taxon>Sphingobacteriaceae</taxon>
        <taxon>Mucilaginibacter</taxon>
    </lineage>
</organism>
<dbReference type="STRING" id="1391627.SAMN05216464_1341"/>
<accession>A0A1G7P3M4</accession>
<dbReference type="InterPro" id="IPR009908">
    <property type="entry name" value="Methylamine_util_MauE"/>
</dbReference>
<dbReference type="Pfam" id="PF07291">
    <property type="entry name" value="MauE"/>
    <property type="match status" value="1"/>
</dbReference>
<gene>
    <name evidence="7" type="ORF">SAMN05216464_1341</name>
</gene>
<keyword evidence="3 5" id="KW-1133">Transmembrane helix</keyword>
<feature type="transmembrane region" description="Helical" evidence="5">
    <location>
        <begin position="116"/>
        <end position="134"/>
    </location>
</feature>
<protein>
    <recommendedName>
        <fullName evidence="6">Methylamine utilisation protein MauE domain-containing protein</fullName>
    </recommendedName>
</protein>
<dbReference type="RefSeq" id="WP_162842831.1">
    <property type="nucleotide sequence ID" value="NZ_FNAI01000034.1"/>
</dbReference>
<dbReference type="Proteomes" id="UP000199072">
    <property type="component" value="Unassembled WGS sequence"/>
</dbReference>
<keyword evidence="8" id="KW-1185">Reference proteome</keyword>
<evidence type="ECO:0000313" key="7">
    <source>
        <dbReference type="EMBL" id="SDF80831.1"/>
    </source>
</evidence>
<proteinExistence type="predicted"/>
<dbReference type="AlphaFoldDB" id="A0A1G7P3M4"/>